<dbReference type="InterPro" id="IPR011658">
    <property type="entry name" value="PA14_dom"/>
</dbReference>
<dbReference type="SUPFAM" id="SSF56988">
    <property type="entry name" value="Anthrax protective antigen"/>
    <property type="match status" value="1"/>
</dbReference>
<dbReference type="Gene3D" id="3.90.182.10">
    <property type="entry name" value="Toxin - Anthrax Protective Antigen,domain 1"/>
    <property type="match status" value="1"/>
</dbReference>
<dbReference type="Pfam" id="PF07691">
    <property type="entry name" value="PA14"/>
    <property type="match status" value="1"/>
</dbReference>
<accession>A0A517P1D4</accession>
<dbReference type="EMBL" id="CP036526">
    <property type="protein sequence ID" value="QDT13181.1"/>
    <property type="molecule type" value="Genomic_DNA"/>
</dbReference>
<dbReference type="SUPFAM" id="SSF48695">
    <property type="entry name" value="Multiheme cytochromes"/>
    <property type="match status" value="1"/>
</dbReference>
<keyword evidence="2 4" id="KW-0479">Metal-binding</keyword>
<keyword evidence="9" id="KW-1185">Reference proteome</keyword>
<dbReference type="PROSITE" id="PS51820">
    <property type="entry name" value="PA14"/>
    <property type="match status" value="1"/>
</dbReference>
<dbReference type="InterPro" id="IPR037524">
    <property type="entry name" value="PA14/GLEYA"/>
</dbReference>
<dbReference type="Gene3D" id="1.10.760.10">
    <property type="entry name" value="Cytochrome c-like domain"/>
    <property type="match status" value="4"/>
</dbReference>
<dbReference type="PROSITE" id="PS51007">
    <property type="entry name" value="CYTC"/>
    <property type="match status" value="3"/>
</dbReference>
<dbReference type="InterPro" id="IPR009056">
    <property type="entry name" value="Cyt_c-like_dom"/>
</dbReference>
<evidence type="ECO:0000313" key="9">
    <source>
        <dbReference type="Proteomes" id="UP000319817"/>
    </source>
</evidence>
<evidence type="ECO:0000256" key="2">
    <source>
        <dbReference type="ARBA" id="ARBA00022723"/>
    </source>
</evidence>
<dbReference type="InterPro" id="IPR010496">
    <property type="entry name" value="AL/BT2_dom"/>
</dbReference>
<protein>
    <submittedName>
        <fullName evidence="8">Cytochrome c</fullName>
    </submittedName>
</protein>
<name>A0A517P1D4_9BACT</name>
<organism evidence="8 9">
    <name type="scientific">Stieleria marina</name>
    <dbReference type="NCBI Taxonomy" id="1930275"/>
    <lineage>
        <taxon>Bacteria</taxon>
        <taxon>Pseudomonadati</taxon>
        <taxon>Planctomycetota</taxon>
        <taxon>Planctomycetia</taxon>
        <taxon>Pirellulales</taxon>
        <taxon>Pirellulaceae</taxon>
        <taxon>Stieleria</taxon>
    </lineage>
</organism>
<evidence type="ECO:0000256" key="4">
    <source>
        <dbReference type="PROSITE-ProRule" id="PRU00433"/>
    </source>
</evidence>
<dbReference type="SUPFAM" id="SSF46626">
    <property type="entry name" value="Cytochrome c"/>
    <property type="match status" value="4"/>
</dbReference>
<keyword evidence="3 4" id="KW-0408">Iron</keyword>
<reference evidence="8 9" key="1">
    <citation type="submission" date="2019-02" db="EMBL/GenBank/DDBJ databases">
        <title>Deep-cultivation of Planctomycetes and their phenomic and genomic characterization uncovers novel biology.</title>
        <authorList>
            <person name="Wiegand S."/>
            <person name="Jogler M."/>
            <person name="Boedeker C."/>
            <person name="Pinto D."/>
            <person name="Vollmers J."/>
            <person name="Rivas-Marin E."/>
            <person name="Kohn T."/>
            <person name="Peeters S.H."/>
            <person name="Heuer A."/>
            <person name="Rast P."/>
            <person name="Oberbeckmann S."/>
            <person name="Bunk B."/>
            <person name="Jeske O."/>
            <person name="Meyerdierks A."/>
            <person name="Storesund J.E."/>
            <person name="Kallscheuer N."/>
            <person name="Luecker S."/>
            <person name="Lage O.M."/>
            <person name="Pohl T."/>
            <person name="Merkel B.J."/>
            <person name="Hornburger P."/>
            <person name="Mueller R.-W."/>
            <person name="Bruemmer F."/>
            <person name="Labrenz M."/>
            <person name="Spormann A.M."/>
            <person name="Op den Camp H."/>
            <person name="Overmann J."/>
            <person name="Amann R."/>
            <person name="Jetten M.S.M."/>
            <person name="Mascher T."/>
            <person name="Medema M.H."/>
            <person name="Devos D.P."/>
            <person name="Kaster A.-K."/>
            <person name="Ovreas L."/>
            <person name="Rohde M."/>
            <person name="Galperin M.Y."/>
            <person name="Jogler C."/>
        </authorList>
    </citation>
    <scope>NUCLEOTIDE SEQUENCE [LARGE SCALE GENOMIC DNA]</scope>
    <source>
        <strain evidence="8 9">K23_9</strain>
    </source>
</reference>
<evidence type="ECO:0000259" key="7">
    <source>
        <dbReference type="PROSITE" id="PS51820"/>
    </source>
</evidence>
<dbReference type="SMART" id="SM00758">
    <property type="entry name" value="PA14"/>
    <property type="match status" value="1"/>
</dbReference>
<dbReference type="InterPro" id="IPR036280">
    <property type="entry name" value="Multihaem_cyt_sf"/>
</dbReference>
<evidence type="ECO:0000259" key="6">
    <source>
        <dbReference type="PROSITE" id="PS51007"/>
    </source>
</evidence>
<evidence type="ECO:0000256" key="5">
    <source>
        <dbReference type="SAM" id="MobiDB-lite"/>
    </source>
</evidence>
<dbReference type="RefSeq" id="WP_145420962.1">
    <property type="nucleotide sequence ID" value="NZ_CP036526.1"/>
</dbReference>
<feature type="domain" description="Cytochrome c" evidence="6">
    <location>
        <begin position="467"/>
        <end position="577"/>
    </location>
</feature>
<dbReference type="Pfam" id="PF06439">
    <property type="entry name" value="3keto-disac_hyd"/>
    <property type="match status" value="1"/>
</dbReference>
<dbReference type="GO" id="GO:0016787">
    <property type="term" value="F:hydrolase activity"/>
    <property type="evidence" value="ECO:0007669"/>
    <property type="project" value="InterPro"/>
</dbReference>
<feature type="domain" description="PA14" evidence="7">
    <location>
        <begin position="562"/>
        <end position="703"/>
    </location>
</feature>
<evidence type="ECO:0000256" key="3">
    <source>
        <dbReference type="ARBA" id="ARBA00023004"/>
    </source>
</evidence>
<dbReference type="PANTHER" id="PTHR33546">
    <property type="entry name" value="LARGE, MULTIFUNCTIONAL SECRETED PROTEIN-RELATED"/>
    <property type="match status" value="1"/>
</dbReference>
<proteinExistence type="predicted"/>
<dbReference type="InterPro" id="IPR036909">
    <property type="entry name" value="Cyt_c-like_dom_sf"/>
</dbReference>
<dbReference type="AlphaFoldDB" id="A0A517P1D4"/>
<feature type="domain" description="Cytochrome c" evidence="6">
    <location>
        <begin position="726"/>
        <end position="904"/>
    </location>
</feature>
<evidence type="ECO:0000313" key="8">
    <source>
        <dbReference type="EMBL" id="QDT13181.1"/>
    </source>
</evidence>
<gene>
    <name evidence="8" type="ORF">K239x_51980</name>
</gene>
<dbReference type="Proteomes" id="UP000319817">
    <property type="component" value="Chromosome"/>
</dbReference>
<feature type="region of interest" description="Disordered" evidence="5">
    <location>
        <begin position="1"/>
        <end position="20"/>
    </location>
</feature>
<dbReference type="Gene3D" id="2.60.120.560">
    <property type="entry name" value="Exo-inulinase, domain 1"/>
    <property type="match status" value="1"/>
</dbReference>
<evidence type="ECO:0000256" key="1">
    <source>
        <dbReference type="ARBA" id="ARBA00022617"/>
    </source>
</evidence>
<keyword evidence="1 4" id="KW-0349">Heme</keyword>
<sequence length="1246" mass="136484">MPRSQSTNPEHESRVRMQGTNIGIKHRASERDLDHTVWLELKPYHHRLDRMRFLLLALNVLFCLSLCSGQVFETLEKASDNPDFELQGEYVDSTRGLQVVALGDGEFQVVTYTDGLPGAGWNGKDKKVIEVDADAVEALLSNFDRVERKSPTLGAQPPSGAVVLFDGTRDSLEKHWKKGAKITGDGLLQEGATSRDTFGDYSLHLEFRTPFMPAARGQARGNSGVYHQGRFETQILDSFGLDGKMDETGGIYTIRAPDLNMCLPPLVWQTYDVDFTAARYGADGKKIANAAITVKLNGVVVQRDVALPHITRAAPNKEGPDAGPIFLQNHGNPVRYRNIWVRERDLVAEARRPIVPGFERFHAGGVDMIEGGRLLIGELNCVACHAGDDALVDFVQPKQAPNLDDVGARVRPEWMLEFISQPHDTKPGTTMPDVLASMSKEQRAETAEALTHFLVGEDLVVVDEKLGDASKGEDLFHQSGCVACHLPRNDRKANRATSVPLTGIEKKYTRTSLEAFLKDPLAVRPSGRMPQLDLGKNNWLHVAQYLTDDSSTSAGTRDREMPKQPNLRFKAYLKTVSQLPDLSQLKPSQEGESKGLNLASAGRNTKFILSFRGFLPIQKTGVYRFRLGADDGARLYIDDKQVIDNDGIHPHEEKDGKVQLAAGVHEIRVDYFDGGGQKSLTLDWSGPGAQMRPIDRFIVLNADSPLPEDLPAISNEQSDGFVFDGQKAARGQQLFSELGCAACHSKTIDGRRIKSAISPPKLAACDSLQGCLGDGTANAPQFDLTSIQASAVIAAINAELPKAESATTLNHTMKSLNCYACHVRDGIGGAESDRNVLFESTIPEMGDEGRLPPPLNGVGDKLRSDWINQVVSNGDKSRPYMKTFMPKFGKANAGHLADVFAKLDQKTEATIDKVDDPAKRQVALGRQMVGAKGLACVSCHTYGDFKSSGIQAIALDTMTQRIREDWFHRYLPDPQKYRPGTRMPTGFPEGKSTVTNIYGGDPSKQLSAMWAFLEKGAKGGVPEGIVGGMAELKPVDRPIIYRNFIEGVSPRGIAVGYPEKVNLCWDADTMSLALLWQDRFIDASKHWNGRGQGNQVPLGGGTMKWESSSPFAVLESPRTPWPSETPKERGFRFKGYRLDSVGRPTFRFTSPLASVEDKPIPKPGDPVASLDRQIKYVPTGTKVEGRVYFRAAIGKSITRSDDGAFALGDGTVMRVSGEPILRNVDGTMEVIVPIDGATTIAQSIVW</sequence>
<dbReference type="GO" id="GO:0020037">
    <property type="term" value="F:heme binding"/>
    <property type="evidence" value="ECO:0007669"/>
    <property type="project" value="InterPro"/>
</dbReference>
<dbReference type="GO" id="GO:0009055">
    <property type="term" value="F:electron transfer activity"/>
    <property type="evidence" value="ECO:0007669"/>
    <property type="project" value="InterPro"/>
</dbReference>
<dbReference type="PANTHER" id="PTHR33546:SF1">
    <property type="entry name" value="LARGE, MULTIFUNCTIONAL SECRETED PROTEIN"/>
    <property type="match status" value="1"/>
</dbReference>
<dbReference type="GO" id="GO:0046872">
    <property type="term" value="F:metal ion binding"/>
    <property type="evidence" value="ECO:0007669"/>
    <property type="project" value="UniProtKB-KW"/>
</dbReference>
<feature type="domain" description="Cytochrome c" evidence="6">
    <location>
        <begin position="366"/>
        <end position="454"/>
    </location>
</feature>
<dbReference type="OrthoDB" id="9804649at2"/>